<reference evidence="2 3" key="1">
    <citation type="submission" date="2024-08" db="EMBL/GenBank/DDBJ databases">
        <title>Mycobacterium servetensis sp. nov., a novel rapid-growing mycobacterial species recovered from a human patient in Zaragoza, Spain.</title>
        <authorList>
            <person name="Tristancho-Baro A.I."/>
            <person name="Buenestado-Serrano S."/>
            <person name="Garcia De Viedma D."/>
            <person name="Milagro-Beamonte A."/>
            <person name="Burillo N."/>
            <person name="Sanz S."/>
            <person name="Lopez-Calleja A.I."/>
            <person name="Penas-Utrilla D."/>
            <person name="Guardingo M."/>
            <person name="Garcia M.J."/>
            <person name="Vinuelas-Bayon J."/>
        </authorList>
    </citation>
    <scope>NUCLEOTIDE SEQUENCE [LARGE SCALE GENOMIC DNA]</scope>
    <source>
        <strain evidence="3">HUMS_12744610</strain>
    </source>
</reference>
<protein>
    <submittedName>
        <fullName evidence="2">Uncharacterized protein</fullName>
    </submittedName>
</protein>
<dbReference type="Proteomes" id="UP001564760">
    <property type="component" value="Unassembled WGS sequence"/>
</dbReference>
<keyword evidence="3" id="KW-1185">Reference proteome</keyword>
<accession>A0ABV4BW23</accession>
<feature type="region of interest" description="Disordered" evidence="1">
    <location>
        <begin position="1"/>
        <end position="30"/>
    </location>
</feature>
<proteinExistence type="predicted"/>
<feature type="region of interest" description="Disordered" evidence="1">
    <location>
        <begin position="43"/>
        <end position="73"/>
    </location>
</feature>
<evidence type="ECO:0000313" key="2">
    <source>
        <dbReference type="EMBL" id="MEY8014499.1"/>
    </source>
</evidence>
<dbReference type="RefSeq" id="WP_369736961.1">
    <property type="nucleotide sequence ID" value="NZ_JBGEDP010000001.1"/>
</dbReference>
<evidence type="ECO:0000313" key="3">
    <source>
        <dbReference type="Proteomes" id="UP001564760"/>
    </source>
</evidence>
<sequence length="73" mass="7802">MTKLNGPQTTGRDYRNLSEPRYGSRSDLNTEIAVRDGTTLLADVHRPDADGRLSLSAPDAGPGPPRPDSSRPG</sequence>
<evidence type="ECO:0000256" key="1">
    <source>
        <dbReference type="SAM" id="MobiDB-lite"/>
    </source>
</evidence>
<feature type="compositionally biased region" description="Basic and acidic residues" evidence="1">
    <location>
        <begin position="12"/>
        <end position="24"/>
    </location>
</feature>
<comment type="caution">
    <text evidence="2">The sequence shown here is derived from an EMBL/GenBank/DDBJ whole genome shotgun (WGS) entry which is preliminary data.</text>
</comment>
<gene>
    <name evidence="2" type="ORF">AB8998_05505</name>
</gene>
<organism evidence="2 3">
    <name type="scientific">Mycobacterium servetii</name>
    <dbReference type="NCBI Taxonomy" id="3237418"/>
    <lineage>
        <taxon>Bacteria</taxon>
        <taxon>Bacillati</taxon>
        <taxon>Actinomycetota</taxon>
        <taxon>Actinomycetes</taxon>
        <taxon>Mycobacteriales</taxon>
        <taxon>Mycobacteriaceae</taxon>
        <taxon>Mycobacterium</taxon>
    </lineage>
</organism>
<dbReference type="EMBL" id="JBGEDP010000001">
    <property type="protein sequence ID" value="MEY8014499.1"/>
    <property type="molecule type" value="Genomic_DNA"/>
</dbReference>
<feature type="compositionally biased region" description="Polar residues" evidence="1">
    <location>
        <begin position="1"/>
        <end position="11"/>
    </location>
</feature>
<name>A0ABV4BW23_9MYCO</name>